<evidence type="ECO:0000313" key="21">
    <source>
        <dbReference type="Proteomes" id="UP000246464"/>
    </source>
</evidence>
<dbReference type="Proteomes" id="UP000246464">
    <property type="component" value="Chromosome 14"/>
</dbReference>
<feature type="transmembrane region" description="Helical" evidence="18">
    <location>
        <begin position="197"/>
        <end position="224"/>
    </location>
</feature>
<comment type="subcellular location">
    <subcellularLocation>
        <location evidence="1">Cell membrane</location>
        <topology evidence="1">Multi-pass membrane protein</topology>
    </subcellularLocation>
</comment>
<feature type="domain" description="G-protein coupled receptors family 1 profile" evidence="19">
    <location>
        <begin position="216"/>
        <end position="468"/>
    </location>
</feature>
<dbReference type="GO" id="GO:0030593">
    <property type="term" value="P:neutrophil chemotaxis"/>
    <property type="evidence" value="ECO:0007669"/>
    <property type="project" value="TreeGrafter"/>
</dbReference>
<evidence type="ECO:0000256" key="3">
    <source>
        <dbReference type="ARBA" id="ARBA00022500"/>
    </source>
</evidence>
<evidence type="ECO:0000256" key="12">
    <source>
        <dbReference type="ARBA" id="ARBA00023180"/>
    </source>
</evidence>
<dbReference type="InterPro" id="IPR050119">
    <property type="entry name" value="CCR1-9-like"/>
</dbReference>
<keyword evidence="8" id="KW-0238">DNA-binding</keyword>
<evidence type="ECO:0000256" key="13">
    <source>
        <dbReference type="ARBA" id="ARBA00023204"/>
    </source>
</evidence>
<dbReference type="GO" id="GO:0016494">
    <property type="term" value="F:C-X-C chemokine receptor activity"/>
    <property type="evidence" value="ECO:0007669"/>
    <property type="project" value="InterPro"/>
</dbReference>
<dbReference type="CDD" id="cd15178">
    <property type="entry name" value="7tmA_CXCR1_2"/>
    <property type="match status" value="1"/>
</dbReference>
<reference evidence="20 21" key="1">
    <citation type="submission" date="2017-12" db="EMBL/GenBank/DDBJ databases">
        <title>Integrating genomic resources of turbot (Scophthalmus maximus) in depth evaluation of genetic and physical mapping variation across individuals.</title>
        <authorList>
            <person name="Martinez P."/>
        </authorList>
    </citation>
    <scope>NUCLEOTIDE SEQUENCE [LARGE SCALE GENOMIC DNA]</scope>
</reference>
<dbReference type="PANTHER" id="PTHR10489:SF930">
    <property type="entry name" value="C-X-C CHEMOKINE RECEPTOR TYPE 1-LIKE"/>
    <property type="match status" value="1"/>
</dbReference>
<dbReference type="GO" id="GO:0006955">
    <property type="term" value="P:immune response"/>
    <property type="evidence" value="ECO:0007669"/>
    <property type="project" value="TreeGrafter"/>
</dbReference>
<dbReference type="Gene3D" id="2.40.50.140">
    <property type="entry name" value="Nucleic acid-binding proteins"/>
    <property type="match status" value="1"/>
</dbReference>
<dbReference type="EMBL" id="CP026256">
    <property type="protein sequence ID" value="AWP12797.1"/>
    <property type="molecule type" value="Genomic_DNA"/>
</dbReference>
<dbReference type="CDD" id="cd04491">
    <property type="entry name" value="SoSSB_OBF"/>
    <property type="match status" value="1"/>
</dbReference>
<dbReference type="PANTHER" id="PTHR10489">
    <property type="entry name" value="CELL ADHESION MOLECULE"/>
    <property type="match status" value="1"/>
</dbReference>
<feature type="transmembrane region" description="Helical" evidence="18">
    <location>
        <begin position="236"/>
        <end position="261"/>
    </location>
</feature>
<dbReference type="GO" id="GO:0016493">
    <property type="term" value="F:C-C chemokine receptor activity"/>
    <property type="evidence" value="ECO:0007669"/>
    <property type="project" value="TreeGrafter"/>
</dbReference>
<evidence type="ECO:0000256" key="6">
    <source>
        <dbReference type="ARBA" id="ARBA00022989"/>
    </source>
</evidence>
<comment type="similarity">
    <text evidence="16">Belongs to the G-protein coupled receptor 1 family.</text>
</comment>
<keyword evidence="7 16" id="KW-0297">G-protein coupled receptor</keyword>
<dbReference type="GO" id="GO:0003677">
    <property type="term" value="F:DNA binding"/>
    <property type="evidence" value="ECO:0007669"/>
    <property type="project" value="UniProtKB-KW"/>
</dbReference>
<dbReference type="PRINTS" id="PR00237">
    <property type="entry name" value="GPCRRHODOPSN"/>
</dbReference>
<keyword evidence="9 18" id="KW-0472">Membrane</keyword>
<feature type="compositionally biased region" description="Polar residues" evidence="17">
    <location>
        <begin position="120"/>
        <end position="149"/>
    </location>
</feature>
<dbReference type="GO" id="GO:0006281">
    <property type="term" value="P:DNA repair"/>
    <property type="evidence" value="ECO:0007669"/>
    <property type="project" value="UniProtKB-KW"/>
</dbReference>
<keyword evidence="13" id="KW-0234">DNA repair</keyword>
<dbReference type="GO" id="GO:0009897">
    <property type="term" value="C:external side of plasma membrane"/>
    <property type="evidence" value="ECO:0007669"/>
    <property type="project" value="TreeGrafter"/>
</dbReference>
<keyword evidence="3" id="KW-0145">Chemotaxis</keyword>
<dbReference type="STRING" id="52904.ENSSMAP00000005561"/>
<evidence type="ECO:0000256" key="2">
    <source>
        <dbReference type="ARBA" id="ARBA00022475"/>
    </source>
</evidence>
<keyword evidence="11 16" id="KW-0675">Receptor</keyword>
<keyword evidence="2" id="KW-1003">Cell membrane</keyword>
<feature type="transmembrane region" description="Helical" evidence="18">
    <location>
        <begin position="451"/>
        <end position="471"/>
    </location>
</feature>
<dbReference type="PROSITE" id="PS00237">
    <property type="entry name" value="G_PROTEIN_RECEP_F1_1"/>
    <property type="match status" value="1"/>
</dbReference>
<dbReference type="SUPFAM" id="SSF81321">
    <property type="entry name" value="Family A G protein-coupled receptor-like"/>
    <property type="match status" value="1"/>
</dbReference>
<evidence type="ECO:0000256" key="14">
    <source>
        <dbReference type="ARBA" id="ARBA00023224"/>
    </source>
</evidence>
<dbReference type="InterPro" id="IPR017452">
    <property type="entry name" value="GPCR_Rhodpsn_7TM"/>
</dbReference>
<evidence type="ECO:0000256" key="1">
    <source>
        <dbReference type="ARBA" id="ARBA00004651"/>
    </source>
</evidence>
<proteinExistence type="inferred from homology"/>
<accession>A0A2U9C865</accession>
<dbReference type="GO" id="GO:0019722">
    <property type="term" value="P:calcium-mediated signaling"/>
    <property type="evidence" value="ECO:0007669"/>
    <property type="project" value="TreeGrafter"/>
</dbReference>
<dbReference type="InterPro" id="IPR000174">
    <property type="entry name" value="Chemokine_CXCR_1/2"/>
</dbReference>
<keyword evidence="12" id="KW-0325">Glycoprotein</keyword>
<keyword evidence="21" id="KW-1185">Reference proteome</keyword>
<evidence type="ECO:0000256" key="8">
    <source>
        <dbReference type="ARBA" id="ARBA00023125"/>
    </source>
</evidence>
<dbReference type="GO" id="GO:0019957">
    <property type="term" value="F:C-C chemokine binding"/>
    <property type="evidence" value="ECO:0007669"/>
    <property type="project" value="TreeGrafter"/>
</dbReference>
<evidence type="ECO:0000313" key="20">
    <source>
        <dbReference type="EMBL" id="AWP12797.1"/>
    </source>
</evidence>
<dbReference type="GO" id="GO:0007204">
    <property type="term" value="P:positive regulation of cytosolic calcium ion concentration"/>
    <property type="evidence" value="ECO:0007669"/>
    <property type="project" value="TreeGrafter"/>
</dbReference>
<organism evidence="20 21">
    <name type="scientific">Scophthalmus maximus</name>
    <name type="common">Turbot</name>
    <name type="synonym">Psetta maxima</name>
    <dbReference type="NCBI Taxonomy" id="52904"/>
    <lineage>
        <taxon>Eukaryota</taxon>
        <taxon>Metazoa</taxon>
        <taxon>Chordata</taxon>
        <taxon>Craniata</taxon>
        <taxon>Vertebrata</taxon>
        <taxon>Euteleostomi</taxon>
        <taxon>Actinopterygii</taxon>
        <taxon>Neopterygii</taxon>
        <taxon>Teleostei</taxon>
        <taxon>Neoteleostei</taxon>
        <taxon>Acanthomorphata</taxon>
        <taxon>Carangaria</taxon>
        <taxon>Pleuronectiformes</taxon>
        <taxon>Pleuronectoidei</taxon>
        <taxon>Scophthalmidae</taxon>
        <taxon>Scophthalmus</taxon>
    </lineage>
</organism>
<evidence type="ECO:0000256" key="10">
    <source>
        <dbReference type="ARBA" id="ARBA00023157"/>
    </source>
</evidence>
<feature type="transmembrane region" description="Helical" evidence="18">
    <location>
        <begin position="406"/>
        <end position="431"/>
    </location>
</feature>
<evidence type="ECO:0000259" key="19">
    <source>
        <dbReference type="PROSITE" id="PS50262"/>
    </source>
</evidence>
<feature type="transmembrane region" description="Helical" evidence="18">
    <location>
        <begin position="366"/>
        <end position="386"/>
    </location>
</feature>
<dbReference type="AlphaFoldDB" id="A0A2U9C865"/>
<dbReference type="InterPro" id="IPR012340">
    <property type="entry name" value="NA-bd_OB-fold"/>
</dbReference>
<keyword evidence="5" id="KW-0227">DNA damage</keyword>
<dbReference type="FunFam" id="2.40.50.140:FF:000072">
    <property type="entry name" value="SOSS complex subunit B2"/>
    <property type="match status" value="1"/>
</dbReference>
<evidence type="ECO:0000256" key="15">
    <source>
        <dbReference type="ARBA" id="ARBA00034130"/>
    </source>
</evidence>
<dbReference type="Gene3D" id="1.20.1070.10">
    <property type="entry name" value="Rhodopsin 7-helix transmembrane proteins"/>
    <property type="match status" value="1"/>
</dbReference>
<gene>
    <name evidence="20" type="ORF">SMAX5B_018421</name>
</gene>
<protein>
    <submittedName>
        <fullName evidence="20">Putative C-X-C chemokine receptor type 1-like</fullName>
    </submittedName>
</protein>
<dbReference type="GO" id="GO:0005694">
    <property type="term" value="C:chromosome"/>
    <property type="evidence" value="ECO:0007669"/>
    <property type="project" value="UniProtKB-ARBA"/>
</dbReference>
<dbReference type="Pfam" id="PF00001">
    <property type="entry name" value="7tm_1"/>
    <property type="match status" value="1"/>
</dbReference>
<dbReference type="PRINTS" id="PR00427">
    <property type="entry name" value="INTRLEUKIN8R"/>
</dbReference>
<evidence type="ECO:0000256" key="17">
    <source>
        <dbReference type="SAM" id="MobiDB-lite"/>
    </source>
</evidence>
<dbReference type="SUPFAM" id="SSF50249">
    <property type="entry name" value="Nucleic acid-binding proteins"/>
    <property type="match status" value="1"/>
</dbReference>
<feature type="transmembrane region" description="Helical" evidence="18">
    <location>
        <begin position="312"/>
        <end position="334"/>
    </location>
</feature>
<evidence type="ECO:0000256" key="16">
    <source>
        <dbReference type="RuleBase" id="RU000688"/>
    </source>
</evidence>
<feature type="region of interest" description="Disordered" evidence="17">
    <location>
        <begin position="116"/>
        <end position="155"/>
    </location>
</feature>
<evidence type="ECO:0000256" key="7">
    <source>
        <dbReference type="ARBA" id="ARBA00023040"/>
    </source>
</evidence>
<evidence type="ECO:0000256" key="11">
    <source>
        <dbReference type="ARBA" id="ARBA00023170"/>
    </source>
</evidence>
<keyword evidence="4 16" id="KW-0812">Transmembrane</keyword>
<evidence type="ECO:0000256" key="4">
    <source>
        <dbReference type="ARBA" id="ARBA00022692"/>
    </source>
</evidence>
<keyword evidence="14 16" id="KW-0807">Transducer</keyword>
<sequence length="511" mass="56223">MATAATESVFLLKDVKPGSKNLNIVFIVLEIGRVTKTKDGHEVRSCKVADKSGSIAISVWDELGSLIQPGDIIKLTRGYASIWKGCLTLYTGRGGDLQKIGEFCMVYSEVPNFSEPNPELLTQGNQQNKSGKPDQNQRGNSPPNQNSGTPAPPDPNSSSFVLDFGSIYDELNFTYNDSEFVINPETQPCNSFSLPDAVMIMVSTFYVLIFLVAIPGNLVVGLVIGLSKQTLPPSDLYLLHLAVADLLLAVTLPLSAVSVTWGWVFGDAMCKIATILQELSFYSSILFLTCISVDRYMVIVRAMDARKANRQLVSWGVCAAVWAVGALLSLPGLFNSSSTTQNSNRLVCAEQYDPTSADEWRLATRIIRHALGFLIPLAIMLLCYGVTVRRLLRVRGGFQRQRAMRVIVAVVVAFLLCWTPYHVAVMADSFFRTKIVPYRCPARTAVDQAMFATQSLGLLHSCVNPVLYAFVGEKFRRRLQQFMRKAGVLERASVTRASRSSLSSEITSTVM</sequence>
<dbReference type="PROSITE" id="PS50262">
    <property type="entry name" value="G_PROTEIN_RECEP_F1_2"/>
    <property type="match status" value="1"/>
</dbReference>
<keyword evidence="6 18" id="KW-1133">Transmembrane helix</keyword>
<evidence type="ECO:0000256" key="18">
    <source>
        <dbReference type="SAM" id="Phobius"/>
    </source>
</evidence>
<keyword evidence="10" id="KW-1015">Disulfide bond</keyword>
<evidence type="ECO:0000256" key="5">
    <source>
        <dbReference type="ARBA" id="ARBA00022763"/>
    </source>
</evidence>
<evidence type="ECO:0000256" key="9">
    <source>
        <dbReference type="ARBA" id="ARBA00023136"/>
    </source>
</evidence>
<dbReference type="InterPro" id="IPR000276">
    <property type="entry name" value="GPCR_Rhodpsn"/>
</dbReference>
<name>A0A2U9C865_SCOMX</name>
<comment type="subunit">
    <text evidence="15">Interacts with IL8. Interacts with GNAI2.</text>
</comment>